<dbReference type="CDD" id="cd12278">
    <property type="entry name" value="RRM_eIF3B"/>
    <property type="match status" value="1"/>
</dbReference>
<dbReference type="PANTHER" id="PTHR14068">
    <property type="entry name" value="EUKARYOTIC TRANSLATION INITIATION FACTOR 3 EIF3 -RELATED"/>
    <property type="match status" value="1"/>
</dbReference>
<protein>
    <recommendedName>
        <fullName evidence="6">Eukaryotic translation initiation factor 3 subunit B</fullName>
        <shortName evidence="6">eIF3b</shortName>
    </recommendedName>
    <alternativeName>
        <fullName evidence="6">Eukaryotic translation initiation factor 3 90 kDa subunit homolog</fullName>
        <shortName evidence="6">eIF3 p90</shortName>
    </alternativeName>
    <alternativeName>
        <fullName evidence="6">Translation initiation factor eIF3, p90 subunit homolog</fullName>
    </alternativeName>
</protein>
<dbReference type="GO" id="GO:0005852">
    <property type="term" value="C:eukaryotic translation initiation factor 3 complex"/>
    <property type="evidence" value="ECO:0007669"/>
    <property type="project" value="UniProtKB-UniRule"/>
</dbReference>
<keyword evidence="5 6" id="KW-0648">Protein biosynthesis</keyword>
<dbReference type="GO" id="GO:0003723">
    <property type="term" value="F:RNA binding"/>
    <property type="evidence" value="ECO:0007669"/>
    <property type="project" value="UniProtKB-UniRule"/>
</dbReference>
<accession>A0A177T8Q9</accession>
<dbReference type="InterPro" id="IPR012677">
    <property type="entry name" value="Nucleotide-bd_a/b_plait_sf"/>
</dbReference>
<dbReference type="Gene3D" id="3.30.70.330">
    <property type="match status" value="1"/>
</dbReference>
<dbReference type="GO" id="GO:0016282">
    <property type="term" value="C:eukaryotic 43S preinitiation complex"/>
    <property type="evidence" value="ECO:0007669"/>
    <property type="project" value="UniProtKB-UniRule"/>
</dbReference>
<evidence type="ECO:0000256" key="6">
    <source>
        <dbReference type="HAMAP-Rule" id="MF_03001"/>
    </source>
</evidence>
<dbReference type="GO" id="GO:0033290">
    <property type="term" value="C:eukaryotic 48S preinitiation complex"/>
    <property type="evidence" value="ECO:0007669"/>
    <property type="project" value="UniProtKB-UniRule"/>
</dbReference>
<keyword evidence="3 6" id="KW-0396">Initiation factor</keyword>
<dbReference type="SUPFAM" id="SSF82171">
    <property type="entry name" value="DPP6 N-terminal domain-like"/>
    <property type="match status" value="1"/>
</dbReference>
<dbReference type="InterPro" id="IPR034363">
    <property type="entry name" value="eIF3B_RRM"/>
</dbReference>
<dbReference type="InterPro" id="IPR013979">
    <property type="entry name" value="TIF_beta_prop-like"/>
</dbReference>
<evidence type="ECO:0000256" key="5">
    <source>
        <dbReference type="ARBA" id="ARBA00022917"/>
    </source>
</evidence>
<evidence type="ECO:0000313" key="9">
    <source>
        <dbReference type="Proteomes" id="UP000077521"/>
    </source>
</evidence>
<dbReference type="GO" id="GO:0003743">
    <property type="term" value="F:translation initiation factor activity"/>
    <property type="evidence" value="ECO:0007669"/>
    <property type="project" value="UniProtKB-UniRule"/>
</dbReference>
<dbReference type="FunFam" id="2.130.10.10:FF:000947">
    <property type="entry name" value="Eukaryotic translation initiation factor 3 subunit B"/>
    <property type="match status" value="1"/>
</dbReference>
<proteinExistence type="inferred from homology"/>
<dbReference type="SUPFAM" id="SSF54928">
    <property type="entry name" value="RNA-binding domain, RBD"/>
    <property type="match status" value="1"/>
</dbReference>
<gene>
    <name evidence="6" type="primary">PRT1</name>
    <name evidence="8" type="ORF">A4X13_0g4973</name>
</gene>
<organism evidence="8 9">
    <name type="scientific">Tilletia indica</name>
    <dbReference type="NCBI Taxonomy" id="43049"/>
    <lineage>
        <taxon>Eukaryota</taxon>
        <taxon>Fungi</taxon>
        <taxon>Dikarya</taxon>
        <taxon>Basidiomycota</taxon>
        <taxon>Ustilaginomycotina</taxon>
        <taxon>Exobasidiomycetes</taxon>
        <taxon>Tilletiales</taxon>
        <taxon>Tilletiaceae</taxon>
        <taxon>Tilletia</taxon>
    </lineage>
</organism>
<evidence type="ECO:0000256" key="2">
    <source>
        <dbReference type="ARBA" id="ARBA00022490"/>
    </source>
</evidence>
<dbReference type="Gene3D" id="2.130.10.10">
    <property type="entry name" value="YVTN repeat-like/Quinoprotein amine dehydrogenase"/>
    <property type="match status" value="2"/>
</dbReference>
<evidence type="ECO:0000313" key="8">
    <source>
        <dbReference type="EMBL" id="KAE8250038.1"/>
    </source>
</evidence>
<dbReference type="PROSITE" id="PS50102">
    <property type="entry name" value="RRM"/>
    <property type="match status" value="1"/>
</dbReference>
<dbReference type="InterPro" id="IPR000504">
    <property type="entry name" value="RRM_dom"/>
</dbReference>
<evidence type="ECO:0000256" key="3">
    <source>
        <dbReference type="ARBA" id="ARBA00022540"/>
    </source>
</evidence>
<comment type="similarity">
    <text evidence="6 7">Belongs to the eIF-3 subunit B family.</text>
</comment>
<keyword evidence="4 6" id="KW-0694">RNA-binding</keyword>
<dbReference type="AlphaFoldDB" id="A0A177T8Q9"/>
<sequence length="766" mass="86713">MPESIVNGSAAASQNGDDLDIDYSDIDAKYAVKFDEGLDDVIVLDNVPIITKAKEAKLFSAIQKRFASHAGLSIDVANIHTPYNDAADGEEAESKGYAFIEMRSAEDAATAIRAMNGFAFDKRHTFAVNRFTDVERLAVLNEQWTEPEVGEFKPKEHLRSWLADAAGRDQLVMCRSEDVQVAWNNRNASQEIIHSKSRWTESYVQWSPLGTFLATFHRQGVQLWGGPSWQSVVRFGHVGARLLDFSPCENYLVTWSHDPIVVPENAPIGPDKFAPADDGNRIAVWEVRTGHLLRTFPVEQDESTPAAAGGSGAKSGFSWPYLKWSGDDKYFARLVPDQQISVYETPSMALLDKKHIKIEGVVDFEWCPLSDRDREAAEAAASSGKDGAAVAGKGVKKVRENMLVYWLPEVQNQPARVTVMSIPGREILRSKNLFNVLHCKLHWHPQGDFLCVKVDRHTKTKKSVFCNLELFRMREKDLPVEVVEMKEAATAFAWEPNGTHFAVISSTDPNLGNAAPGQSVKTQLTFFHMDPKKGDFRPLKTIDNKTCNTIFWSPKGRHLIVGTLGSSQKFDLEWYDVDFNAEQRQGSLTSGDPAEDVRMIGSGEHYGITDLEWDPSGRYVITSASAWRHAMENGYAVWDFRGNELTKQIIERFKQILWRPRPSTLLSKEQQREVRRNLREVGRTFDEQDAVEESNLALAHKELYLRMLEEWKAWRARSREELEEKSKEYGREDAMALPAKELQQSATEEVQEWIEEVIEETEEILD</sequence>
<dbReference type="GO" id="GO:0001732">
    <property type="term" value="P:formation of cytoplasmic translation initiation complex"/>
    <property type="evidence" value="ECO:0007669"/>
    <property type="project" value="UniProtKB-UniRule"/>
</dbReference>
<comment type="subcellular location">
    <subcellularLocation>
        <location evidence="1 6 7">Cytoplasm</location>
    </subcellularLocation>
</comment>
<evidence type="ECO:0000256" key="4">
    <source>
        <dbReference type="ARBA" id="ARBA00022884"/>
    </source>
</evidence>
<dbReference type="Pfam" id="PF08662">
    <property type="entry name" value="eIF2A"/>
    <property type="match status" value="1"/>
</dbReference>
<comment type="function">
    <text evidence="6">RNA-binding component of the eukaryotic translation initiation factor 3 (eIF-3) complex, which is involved in protein synthesis of a specialized repertoire of mRNAs and, together with other initiation factors, stimulates binding of mRNA and methionyl-tRNAi to the 40S ribosome. The eIF-3 complex specifically targets and initiates translation of a subset of mRNAs involved in cell proliferation.</text>
</comment>
<reference evidence="8" key="1">
    <citation type="submission" date="2016-04" db="EMBL/GenBank/DDBJ databases">
        <authorList>
            <person name="Nguyen H.D."/>
            <person name="Samba Siva P."/>
            <person name="Cullis J."/>
            <person name="Levesque C.A."/>
            <person name="Hambleton S."/>
        </authorList>
    </citation>
    <scope>NUCLEOTIDE SEQUENCE</scope>
    <source>
        <strain evidence="8">DAOMC 236416</strain>
    </source>
</reference>
<dbReference type="EMBL" id="LWDF02000354">
    <property type="protein sequence ID" value="KAE8250038.1"/>
    <property type="molecule type" value="Genomic_DNA"/>
</dbReference>
<dbReference type="InterPro" id="IPR015943">
    <property type="entry name" value="WD40/YVTN_repeat-like_dom_sf"/>
</dbReference>
<reference evidence="8" key="2">
    <citation type="journal article" date="2019" name="IMA Fungus">
        <title>Genome sequencing and comparison of five Tilletia species to identify candidate genes for the detection of regulated species infecting wheat.</title>
        <authorList>
            <person name="Nguyen H.D.T."/>
            <person name="Sultana T."/>
            <person name="Kesanakurti P."/>
            <person name="Hambleton S."/>
        </authorList>
    </citation>
    <scope>NUCLEOTIDE SEQUENCE</scope>
    <source>
        <strain evidence="8">DAOMC 236416</strain>
    </source>
</reference>
<dbReference type="GO" id="GO:0031369">
    <property type="term" value="F:translation initiation factor binding"/>
    <property type="evidence" value="ECO:0007669"/>
    <property type="project" value="InterPro"/>
</dbReference>
<dbReference type="Proteomes" id="UP000077521">
    <property type="component" value="Unassembled WGS sequence"/>
</dbReference>
<comment type="function">
    <text evidence="7">Component of the eukaryotic translation initiation factor 3 (eIF-3) complex, which is involved in protein synthesis and, together with other initiation factors, stimulates binding of mRNA and methionyl-tRNAi to the 40S ribosome.</text>
</comment>
<keyword evidence="9" id="KW-1185">Reference proteome</keyword>
<dbReference type="PANTHER" id="PTHR14068:SF0">
    <property type="entry name" value="EUKARYOTIC TRANSLATION INITIATION FACTOR 3 SUBUNIT B"/>
    <property type="match status" value="1"/>
</dbReference>
<comment type="caution">
    <text evidence="8">The sequence shown here is derived from an EMBL/GenBank/DDBJ whole genome shotgun (WGS) entry which is preliminary data.</text>
</comment>
<dbReference type="Pfam" id="PF00076">
    <property type="entry name" value="RRM_1"/>
    <property type="match status" value="1"/>
</dbReference>
<keyword evidence="2 6" id="KW-0963">Cytoplasm</keyword>
<dbReference type="PIRSF" id="PIRSF036424">
    <property type="entry name" value="eIF3b"/>
    <property type="match status" value="1"/>
</dbReference>
<evidence type="ECO:0000256" key="7">
    <source>
        <dbReference type="PIRNR" id="PIRNR036424"/>
    </source>
</evidence>
<comment type="subunit">
    <text evidence="6 7">Component of the eukaryotic translation initiation factor 3 (eIF-3) complex.</text>
</comment>
<name>A0A177T8Q9_9BASI</name>
<dbReference type="InterPro" id="IPR011400">
    <property type="entry name" value="EIF3B"/>
</dbReference>
<dbReference type="InterPro" id="IPR035979">
    <property type="entry name" value="RBD_domain_sf"/>
</dbReference>
<evidence type="ECO:0000256" key="1">
    <source>
        <dbReference type="ARBA" id="ARBA00004496"/>
    </source>
</evidence>
<dbReference type="HAMAP" id="MF_03001">
    <property type="entry name" value="eIF3b"/>
    <property type="match status" value="1"/>
</dbReference>